<dbReference type="STRING" id="54.SAMN02745121_07857"/>
<feature type="region of interest" description="Disordered" evidence="1">
    <location>
        <begin position="211"/>
        <end position="230"/>
    </location>
</feature>
<keyword evidence="2" id="KW-0472">Membrane</keyword>
<feature type="compositionally biased region" description="Basic and acidic residues" evidence="1">
    <location>
        <begin position="218"/>
        <end position="230"/>
    </location>
</feature>
<keyword evidence="2" id="KW-0812">Transmembrane</keyword>
<feature type="compositionally biased region" description="Basic and acidic residues" evidence="1">
    <location>
        <begin position="1"/>
        <end position="10"/>
    </location>
</feature>
<feature type="transmembrane region" description="Helical" evidence="2">
    <location>
        <begin position="94"/>
        <end position="111"/>
    </location>
</feature>
<dbReference type="Proteomes" id="UP000199400">
    <property type="component" value="Unassembled WGS sequence"/>
</dbReference>
<accession>A0A1I2HDM1</accession>
<keyword evidence="4" id="KW-1185">Reference proteome</keyword>
<evidence type="ECO:0000313" key="4">
    <source>
        <dbReference type="Proteomes" id="UP000199400"/>
    </source>
</evidence>
<reference evidence="4" key="1">
    <citation type="submission" date="2016-10" db="EMBL/GenBank/DDBJ databases">
        <authorList>
            <person name="Varghese N."/>
            <person name="Submissions S."/>
        </authorList>
    </citation>
    <scope>NUCLEOTIDE SEQUENCE [LARGE SCALE GENOMIC DNA]</scope>
    <source>
        <strain evidence="4">ATCC 25963</strain>
    </source>
</reference>
<dbReference type="EMBL" id="FOMX01000040">
    <property type="protein sequence ID" value="SFF27027.1"/>
    <property type="molecule type" value="Genomic_DNA"/>
</dbReference>
<protein>
    <recommendedName>
        <fullName evidence="5">PH domain-containing protein</fullName>
    </recommendedName>
</protein>
<feature type="transmembrane region" description="Helical" evidence="2">
    <location>
        <begin position="123"/>
        <end position="139"/>
    </location>
</feature>
<evidence type="ECO:0000256" key="2">
    <source>
        <dbReference type="SAM" id="Phobius"/>
    </source>
</evidence>
<feature type="region of interest" description="Disordered" evidence="1">
    <location>
        <begin position="1"/>
        <end position="29"/>
    </location>
</feature>
<gene>
    <name evidence="3" type="ORF">SAMN02745121_07857</name>
</gene>
<dbReference type="RefSeq" id="WP_096328248.1">
    <property type="nucleotide sequence ID" value="NZ_FOMX01000040.1"/>
</dbReference>
<evidence type="ECO:0000256" key="1">
    <source>
        <dbReference type="SAM" id="MobiDB-lite"/>
    </source>
</evidence>
<dbReference type="AlphaFoldDB" id="A0A1I2HDM1"/>
<evidence type="ECO:0008006" key="5">
    <source>
        <dbReference type="Google" id="ProtNLM"/>
    </source>
</evidence>
<keyword evidence="2" id="KW-1133">Transmembrane helix</keyword>
<organism evidence="3 4">
    <name type="scientific">Nannocystis exedens</name>
    <dbReference type="NCBI Taxonomy" id="54"/>
    <lineage>
        <taxon>Bacteria</taxon>
        <taxon>Pseudomonadati</taxon>
        <taxon>Myxococcota</taxon>
        <taxon>Polyangia</taxon>
        <taxon>Nannocystales</taxon>
        <taxon>Nannocystaceae</taxon>
        <taxon>Nannocystis</taxon>
    </lineage>
</organism>
<sequence length="230" mass="25052">MTSESPEARRRAFRVVSGGEPRPALPPGPVVIEAPQGTSSNEPVFVDMSGGPRVLAPGAPPSPGTAPLEIARHLRLGEALVWWDAKAGYDLRPLAWIGGISAAVLLVASLLAPEFWDQPFAELWRPIAVLLSPMLLWLVREQFSQRAILVTDTAVLEVPRRGEPQRLQFSAVQRVRRDLLTGGLVLTGKLSKIRVPASLVERTRAAIASQRKGALRSQAERPDDPLRFMG</sequence>
<proteinExistence type="predicted"/>
<dbReference type="OrthoDB" id="5515878at2"/>
<name>A0A1I2HDM1_9BACT</name>
<evidence type="ECO:0000313" key="3">
    <source>
        <dbReference type="EMBL" id="SFF27027.1"/>
    </source>
</evidence>